<dbReference type="GO" id="GO:0008408">
    <property type="term" value="F:3'-5' exonuclease activity"/>
    <property type="evidence" value="ECO:0007669"/>
    <property type="project" value="InterPro"/>
</dbReference>
<dbReference type="EMBL" id="CP128400">
    <property type="protein sequence ID" value="WJW68776.1"/>
    <property type="molecule type" value="Genomic_DNA"/>
</dbReference>
<keyword evidence="1" id="KW-0548">Nucleotidyltransferase</keyword>
<dbReference type="PANTHER" id="PTHR11669:SF8">
    <property type="entry name" value="DNA POLYMERASE III SUBUNIT DELTA"/>
    <property type="match status" value="1"/>
</dbReference>
<keyword evidence="4" id="KW-1185">Reference proteome</keyword>
<gene>
    <name evidence="1" type="primary">holB</name>
    <name evidence="1" type="ORF">HXX08_23540</name>
    <name evidence="2" type="ORF">OZ401_004393</name>
</gene>
<evidence type="ECO:0000313" key="1">
    <source>
        <dbReference type="EMBL" id="NWJ48844.1"/>
    </source>
</evidence>
<dbReference type="InterPro" id="IPR027417">
    <property type="entry name" value="P-loop_NTPase"/>
</dbReference>
<accession>A0A8T7M9U8</accession>
<evidence type="ECO:0000313" key="2">
    <source>
        <dbReference type="EMBL" id="WJW68776.1"/>
    </source>
</evidence>
<dbReference type="InterPro" id="IPR050238">
    <property type="entry name" value="DNA_Rep/Repair_Clamp_Loader"/>
</dbReference>
<dbReference type="EC" id="2.7.7.7" evidence="1"/>
<dbReference type="Proteomes" id="UP001431572">
    <property type="component" value="Chromosome 2"/>
</dbReference>
<dbReference type="InterPro" id="IPR004622">
    <property type="entry name" value="DNA_pol_HolB"/>
</dbReference>
<proteinExistence type="predicted"/>
<keyword evidence="1" id="KW-0808">Transferase</keyword>
<evidence type="ECO:0000313" key="3">
    <source>
        <dbReference type="Proteomes" id="UP000521676"/>
    </source>
</evidence>
<evidence type="ECO:0000313" key="4">
    <source>
        <dbReference type="Proteomes" id="UP001431572"/>
    </source>
</evidence>
<dbReference type="SUPFAM" id="SSF52540">
    <property type="entry name" value="P-loop containing nucleoside triphosphate hydrolases"/>
    <property type="match status" value="1"/>
</dbReference>
<dbReference type="EMBL" id="JACATZ010000003">
    <property type="protein sequence ID" value="NWJ48844.1"/>
    <property type="molecule type" value="Genomic_DNA"/>
</dbReference>
<dbReference type="Gene3D" id="3.40.50.300">
    <property type="entry name" value="P-loop containing nucleotide triphosphate hydrolases"/>
    <property type="match status" value="1"/>
</dbReference>
<name>A0A8T7M9U8_9CHLR</name>
<dbReference type="GO" id="GO:0006261">
    <property type="term" value="P:DNA-templated DNA replication"/>
    <property type="evidence" value="ECO:0007669"/>
    <property type="project" value="TreeGrafter"/>
</dbReference>
<sequence>MIGHGWAVSFLQNCIDTEKVTHAYLLRGPAGVGKFRLALDFALALGCENPPAKKYGLRYCGECRPCRLIEENKHSDVTVLGLEWQTRSEGVKEGNAGQNLKIDSVRYISHEVSRPPHEIGWRVIIIRDAETMQTAAANAFLKTLEEPPDRAVLILLADSDRPMLPTIVSRCQIIELRPVPREEIARSLLSEGASKNEAHMLAALSAGRPGWALEEYRDTTKQRINDRDEALMHLEELLPADRVKRLSFADTLTARWQSGGNKRTSVLVMLNIWLGWWRDLALVRQNLPAHISNVDKLDTLKEQAGRFSPIQIKDMLLGITHAQAELEANVMPRLALGDLFINKLPKA</sequence>
<dbReference type="Pfam" id="PF13177">
    <property type="entry name" value="DNA_pol3_delta2"/>
    <property type="match status" value="1"/>
</dbReference>
<reference evidence="2" key="2">
    <citation type="journal article" date="2024" name="Nature">
        <title>Anoxygenic phototroph of the Chloroflexota uses a type I reaction centre.</title>
        <authorList>
            <person name="Tsuji J.M."/>
            <person name="Shaw N.A."/>
            <person name="Nagashima S."/>
            <person name="Venkiteswaran J.J."/>
            <person name="Schiff S.L."/>
            <person name="Watanabe T."/>
            <person name="Fukui M."/>
            <person name="Hanada S."/>
            <person name="Tank M."/>
            <person name="Neufeld J.D."/>
        </authorList>
    </citation>
    <scope>NUCLEOTIDE SEQUENCE</scope>
    <source>
        <strain evidence="2">L227-S17</strain>
    </source>
</reference>
<reference evidence="1 3" key="1">
    <citation type="submission" date="2020-06" db="EMBL/GenBank/DDBJ databases">
        <title>Anoxygenic phototrophic Chloroflexota member uses a Type I reaction center.</title>
        <authorList>
            <person name="Tsuji J.M."/>
            <person name="Shaw N.A."/>
            <person name="Nagashima S."/>
            <person name="Venkiteswaran J."/>
            <person name="Schiff S.L."/>
            <person name="Hanada S."/>
            <person name="Tank M."/>
            <person name="Neufeld J.D."/>
        </authorList>
    </citation>
    <scope>NUCLEOTIDE SEQUENCE [LARGE SCALE GENOMIC DNA]</scope>
    <source>
        <strain evidence="1">L227-S17</strain>
    </source>
</reference>
<dbReference type="GO" id="GO:0003887">
    <property type="term" value="F:DNA-directed DNA polymerase activity"/>
    <property type="evidence" value="ECO:0007669"/>
    <property type="project" value="UniProtKB-EC"/>
</dbReference>
<dbReference type="AlphaFoldDB" id="A0A8T7M9U8"/>
<dbReference type="RefSeq" id="WP_341470681.1">
    <property type="nucleotide sequence ID" value="NZ_CP128400.1"/>
</dbReference>
<dbReference type="Proteomes" id="UP000521676">
    <property type="component" value="Unassembled WGS sequence"/>
</dbReference>
<organism evidence="1 3">
    <name type="scientific">Candidatus Chlorohelix allophototropha</name>
    <dbReference type="NCBI Taxonomy" id="3003348"/>
    <lineage>
        <taxon>Bacteria</taxon>
        <taxon>Bacillati</taxon>
        <taxon>Chloroflexota</taxon>
        <taxon>Chloroflexia</taxon>
        <taxon>Candidatus Chloroheliales</taxon>
        <taxon>Candidatus Chloroheliaceae</taxon>
        <taxon>Candidatus Chlorohelix</taxon>
    </lineage>
</organism>
<protein>
    <submittedName>
        <fullName evidence="1">DNA polymerase III subunit delta</fullName>
        <ecNumber evidence="1">2.7.7.7</ecNumber>
    </submittedName>
</protein>
<dbReference type="NCBIfam" id="TIGR00678">
    <property type="entry name" value="holB"/>
    <property type="match status" value="1"/>
</dbReference>
<dbReference type="PANTHER" id="PTHR11669">
    <property type="entry name" value="REPLICATION FACTOR C / DNA POLYMERASE III GAMMA-TAU SUBUNIT"/>
    <property type="match status" value="1"/>
</dbReference>